<name>A0ABD0J2Q1_9CAEN</name>
<evidence type="ECO:0000313" key="10">
    <source>
        <dbReference type="EMBL" id="KAK7455062.1"/>
    </source>
</evidence>
<dbReference type="AlphaFoldDB" id="A0ABD0J2Q1"/>
<feature type="transmembrane region" description="Helical" evidence="8">
    <location>
        <begin position="346"/>
        <end position="366"/>
    </location>
</feature>
<feature type="chain" id="PRO_5044753849" evidence="9">
    <location>
        <begin position="20"/>
        <end position="644"/>
    </location>
</feature>
<protein>
    <submittedName>
        <fullName evidence="10">Uncharacterized protein</fullName>
    </submittedName>
</protein>
<dbReference type="Pfam" id="PF00474">
    <property type="entry name" value="SSF"/>
    <property type="match status" value="1"/>
</dbReference>
<reference evidence="10 11" key="1">
    <citation type="journal article" date="2023" name="Sci. Data">
        <title>Genome assembly of the Korean intertidal mud-creeper Batillaria attramentaria.</title>
        <authorList>
            <person name="Patra A.K."/>
            <person name="Ho P.T."/>
            <person name="Jun S."/>
            <person name="Lee S.J."/>
            <person name="Kim Y."/>
            <person name="Won Y.J."/>
        </authorList>
    </citation>
    <scope>NUCLEOTIDE SEQUENCE [LARGE SCALE GENOMIC DNA]</scope>
    <source>
        <strain evidence="10">Wonlab-2016</strain>
    </source>
</reference>
<evidence type="ECO:0000256" key="6">
    <source>
        <dbReference type="RuleBase" id="RU362091"/>
    </source>
</evidence>
<dbReference type="Proteomes" id="UP001519460">
    <property type="component" value="Unassembled WGS sequence"/>
</dbReference>
<feature type="compositionally biased region" description="Basic and acidic residues" evidence="7">
    <location>
        <begin position="544"/>
        <end position="556"/>
    </location>
</feature>
<dbReference type="PROSITE" id="PS50283">
    <property type="entry name" value="NA_SOLUT_SYMP_3"/>
    <property type="match status" value="1"/>
</dbReference>
<dbReference type="PANTHER" id="PTHR11819">
    <property type="entry name" value="SOLUTE CARRIER FAMILY 5"/>
    <property type="match status" value="1"/>
</dbReference>
<feature type="transmembrane region" description="Helical" evidence="8">
    <location>
        <begin position="78"/>
        <end position="100"/>
    </location>
</feature>
<accession>A0ABD0J2Q1</accession>
<evidence type="ECO:0000256" key="2">
    <source>
        <dbReference type="ARBA" id="ARBA00006434"/>
    </source>
</evidence>
<feature type="transmembrane region" description="Helical" evidence="8">
    <location>
        <begin position="449"/>
        <end position="473"/>
    </location>
</feature>
<comment type="subcellular location">
    <subcellularLocation>
        <location evidence="1">Membrane</location>
        <topology evidence="1">Multi-pass membrane protein</topology>
    </subcellularLocation>
</comment>
<keyword evidence="4 8" id="KW-1133">Transmembrane helix</keyword>
<evidence type="ECO:0000256" key="8">
    <source>
        <dbReference type="SAM" id="Phobius"/>
    </source>
</evidence>
<dbReference type="InterPro" id="IPR038377">
    <property type="entry name" value="Na/Glc_symporter_sf"/>
</dbReference>
<organism evidence="10 11">
    <name type="scientific">Batillaria attramentaria</name>
    <dbReference type="NCBI Taxonomy" id="370345"/>
    <lineage>
        <taxon>Eukaryota</taxon>
        <taxon>Metazoa</taxon>
        <taxon>Spiralia</taxon>
        <taxon>Lophotrochozoa</taxon>
        <taxon>Mollusca</taxon>
        <taxon>Gastropoda</taxon>
        <taxon>Caenogastropoda</taxon>
        <taxon>Sorbeoconcha</taxon>
        <taxon>Cerithioidea</taxon>
        <taxon>Batillariidae</taxon>
        <taxon>Batillaria</taxon>
    </lineage>
</organism>
<feature type="transmembrane region" description="Helical" evidence="8">
    <location>
        <begin position="272"/>
        <end position="297"/>
    </location>
</feature>
<proteinExistence type="inferred from homology"/>
<dbReference type="NCBIfam" id="TIGR00813">
    <property type="entry name" value="sss"/>
    <property type="match status" value="1"/>
</dbReference>
<evidence type="ECO:0000256" key="5">
    <source>
        <dbReference type="ARBA" id="ARBA00023136"/>
    </source>
</evidence>
<gene>
    <name evidence="10" type="ORF">BaRGS_00039533</name>
</gene>
<feature type="non-terminal residue" evidence="10">
    <location>
        <position position="1"/>
    </location>
</feature>
<evidence type="ECO:0000256" key="4">
    <source>
        <dbReference type="ARBA" id="ARBA00022989"/>
    </source>
</evidence>
<dbReference type="InterPro" id="IPR001734">
    <property type="entry name" value="Na/solute_symporter"/>
</dbReference>
<keyword evidence="5 8" id="KW-0472">Membrane</keyword>
<sequence>LVVIVSYFALVLFVGLWSSRQNRGSAGGYFLAGRNMNWIPVGASLFASNIGSLHFVGLAGSGAASGIAIGMYEINAMFVVLLLGYIFLPVYISSGVFTMPEYLKRRFGGKRIQMYMAVLALLVYIFTKISADLYAGALFIEQSLGWDIYPAILLLLAIAAIFTVAGGLTAVIWTDLIQTVIMLFGAFVLMIISFQRVGGLNGLVTKYPLAIANTTLHSNSTCGYPRDDYMKLFRDPAEGDLPWPGLFGLTINSVIVQRALAGKTFDHSKMGCILCGYLKMLPLFLLVFPGMIARILFTDTVGCSDPDVCMEVCGSRTGARGMMLAVMMSALMSSLTSIFNSSATIFAMDVVFVVVLVVISIVWIPILKASQGSQLFVYIQEVSSFLQPPICAVFLLGLFWERFNEKGAFVSLVIGMTIGLIRFAVQYSYTVPECGSAEPDPTPAIVRDVHYLYFSALLFVITGVVAVVVTLVTKPVDTRCIQRLTWWTRHSKQPCWDVNEWSRDPQAYASKMAAQEKTRTTEPEDHGASRDFGDATLGDAQAQKPDRNEFEGKADQEVSASGDKSCEALGEESVVYEIRMEDDTEQETSRHGASSVARRALSWICGVEDTSQGYRLTSHGVQQQDMVSIVQDKRWQIASNVLAV</sequence>
<feature type="region of interest" description="Disordered" evidence="7">
    <location>
        <begin position="511"/>
        <end position="564"/>
    </location>
</feature>
<feature type="signal peptide" evidence="9">
    <location>
        <begin position="1"/>
        <end position="19"/>
    </location>
</feature>
<evidence type="ECO:0000256" key="1">
    <source>
        <dbReference type="ARBA" id="ARBA00004141"/>
    </source>
</evidence>
<evidence type="ECO:0000256" key="7">
    <source>
        <dbReference type="SAM" id="MobiDB-lite"/>
    </source>
</evidence>
<keyword evidence="9" id="KW-0732">Signal</keyword>
<feature type="transmembrane region" description="Helical" evidence="8">
    <location>
        <begin position="180"/>
        <end position="198"/>
    </location>
</feature>
<dbReference type="GO" id="GO:0016020">
    <property type="term" value="C:membrane"/>
    <property type="evidence" value="ECO:0007669"/>
    <property type="project" value="UniProtKB-SubCell"/>
</dbReference>
<keyword evidence="11" id="KW-1185">Reference proteome</keyword>
<feature type="compositionally biased region" description="Basic and acidic residues" evidence="7">
    <location>
        <begin position="514"/>
        <end position="533"/>
    </location>
</feature>
<feature type="transmembrane region" description="Helical" evidence="8">
    <location>
        <begin position="378"/>
        <end position="400"/>
    </location>
</feature>
<comment type="similarity">
    <text evidence="2 6">Belongs to the sodium:solute symporter (SSF) (TC 2.A.21) family.</text>
</comment>
<evidence type="ECO:0000256" key="9">
    <source>
        <dbReference type="SAM" id="SignalP"/>
    </source>
</evidence>
<evidence type="ECO:0000313" key="11">
    <source>
        <dbReference type="Proteomes" id="UP001519460"/>
    </source>
</evidence>
<feature type="transmembrane region" description="Helical" evidence="8">
    <location>
        <begin position="151"/>
        <end position="173"/>
    </location>
</feature>
<keyword evidence="3 8" id="KW-0812">Transmembrane</keyword>
<feature type="transmembrane region" description="Helical" evidence="8">
    <location>
        <begin position="112"/>
        <end position="131"/>
    </location>
</feature>
<feature type="non-terminal residue" evidence="10">
    <location>
        <position position="644"/>
    </location>
</feature>
<feature type="transmembrane region" description="Helical" evidence="8">
    <location>
        <begin position="241"/>
        <end position="260"/>
    </location>
</feature>
<comment type="caution">
    <text evidence="10">The sequence shown here is derived from an EMBL/GenBank/DDBJ whole genome shotgun (WGS) entry which is preliminary data.</text>
</comment>
<dbReference type="EMBL" id="JACVVK020000697">
    <property type="protein sequence ID" value="KAK7455062.1"/>
    <property type="molecule type" value="Genomic_DNA"/>
</dbReference>
<evidence type="ECO:0000256" key="3">
    <source>
        <dbReference type="ARBA" id="ARBA00022692"/>
    </source>
</evidence>
<feature type="transmembrane region" description="Helical" evidence="8">
    <location>
        <begin position="407"/>
        <end position="429"/>
    </location>
</feature>
<feature type="transmembrane region" description="Helical" evidence="8">
    <location>
        <begin position="317"/>
        <end position="339"/>
    </location>
</feature>
<dbReference type="PANTHER" id="PTHR11819:SF195">
    <property type="entry name" value="SODIUM_GLUCOSE COTRANSPORTER 4"/>
    <property type="match status" value="1"/>
</dbReference>
<dbReference type="Gene3D" id="1.20.1730.10">
    <property type="entry name" value="Sodium/glucose cotransporter"/>
    <property type="match status" value="1"/>
</dbReference>